<dbReference type="Proteomes" id="UP000053789">
    <property type="component" value="Unassembled WGS sequence"/>
</dbReference>
<dbReference type="OrthoDB" id="5388207at2759"/>
<feature type="region of interest" description="Disordered" evidence="1">
    <location>
        <begin position="1"/>
        <end position="168"/>
    </location>
</feature>
<name>A0A0D2IML9_CLAB1</name>
<evidence type="ECO:0000313" key="2">
    <source>
        <dbReference type="EMBL" id="KIW97994.1"/>
    </source>
</evidence>
<protein>
    <recommendedName>
        <fullName evidence="4">SMP domain-containing protein</fullName>
    </recommendedName>
</protein>
<dbReference type="RefSeq" id="XP_016624663.1">
    <property type="nucleotide sequence ID" value="XM_016759335.1"/>
</dbReference>
<organism evidence="2 3">
    <name type="scientific">Cladophialophora bantiana (strain ATCC 10958 / CBS 173.52 / CDC B-1940 / NIH 8579)</name>
    <name type="common">Xylohypha bantiana</name>
    <dbReference type="NCBI Taxonomy" id="1442370"/>
    <lineage>
        <taxon>Eukaryota</taxon>
        <taxon>Fungi</taxon>
        <taxon>Dikarya</taxon>
        <taxon>Ascomycota</taxon>
        <taxon>Pezizomycotina</taxon>
        <taxon>Eurotiomycetes</taxon>
        <taxon>Chaetothyriomycetidae</taxon>
        <taxon>Chaetothyriales</taxon>
        <taxon>Herpotrichiellaceae</taxon>
        <taxon>Cladophialophora</taxon>
    </lineage>
</organism>
<dbReference type="EMBL" id="KN846981">
    <property type="protein sequence ID" value="KIW97994.1"/>
    <property type="molecule type" value="Genomic_DNA"/>
</dbReference>
<reference evidence="2" key="1">
    <citation type="submission" date="2015-01" db="EMBL/GenBank/DDBJ databases">
        <title>The Genome Sequence of Cladophialophora bantiana CBS 173.52.</title>
        <authorList>
            <consortium name="The Broad Institute Genomics Platform"/>
            <person name="Cuomo C."/>
            <person name="de Hoog S."/>
            <person name="Gorbushina A."/>
            <person name="Stielow B."/>
            <person name="Teixiera M."/>
            <person name="Abouelleil A."/>
            <person name="Chapman S.B."/>
            <person name="Priest M."/>
            <person name="Young S.K."/>
            <person name="Wortman J."/>
            <person name="Nusbaum C."/>
            <person name="Birren B."/>
        </authorList>
    </citation>
    <scope>NUCLEOTIDE SEQUENCE [LARGE SCALE GENOMIC DNA]</scope>
    <source>
        <strain evidence="2">CBS 173.52</strain>
    </source>
</reference>
<keyword evidence="3" id="KW-1185">Reference proteome</keyword>
<dbReference type="AlphaFoldDB" id="A0A0D2IML9"/>
<feature type="compositionally biased region" description="Low complexity" evidence="1">
    <location>
        <begin position="83"/>
        <end position="109"/>
    </location>
</feature>
<feature type="compositionally biased region" description="Basic residues" evidence="1">
    <location>
        <begin position="157"/>
        <end position="168"/>
    </location>
</feature>
<evidence type="ECO:0000256" key="1">
    <source>
        <dbReference type="SAM" id="MobiDB-lite"/>
    </source>
</evidence>
<accession>A0A0D2IML9</accession>
<dbReference type="HOGENOM" id="CLU_112528_0_0_1"/>
<sequence length="168" mass="17285">MVAIDSIRQTITDVKDRVMGANAPQSGEEPPSGIQGKGTLDEPYDQGNAPENVAVRSDQEPLSGVQAKGTATEPYDQGNAAENTASSQPANASPSSASTAPKTASTKPADAQTNPSTAAARRRASERDVSPGTLPDGSHAQTSGDRGESYEPAKGLQRLKGKLGFGKH</sequence>
<evidence type="ECO:0000313" key="3">
    <source>
        <dbReference type="Proteomes" id="UP000053789"/>
    </source>
</evidence>
<evidence type="ECO:0008006" key="4">
    <source>
        <dbReference type="Google" id="ProtNLM"/>
    </source>
</evidence>
<dbReference type="GeneID" id="27694506"/>
<proteinExistence type="predicted"/>
<dbReference type="VEuPathDB" id="FungiDB:Z519_01578"/>
<gene>
    <name evidence="2" type="ORF">Z519_01578</name>
</gene>